<sequence>MNKSARGGSKSPPPSAFDDACRSLARRRQTEAEIRKKLAKRHSSAKIDEAIGKLKEYRFIDDDSLIADYSRDRINLSPRSVRMIEFELSRRGIDKEHFRRLFDAEFPDYDEVETARRALKPKLKTLMKSPAQGRREKALRFLHSRGFSYEVMVEVWGEVNQEDESDL</sequence>
<dbReference type="HAMAP" id="MF_01114">
    <property type="entry name" value="RecX"/>
    <property type="match status" value="1"/>
</dbReference>
<dbReference type="GO" id="GO:0005737">
    <property type="term" value="C:cytoplasm"/>
    <property type="evidence" value="ECO:0007669"/>
    <property type="project" value="UniProtKB-SubCell"/>
</dbReference>
<accession>A0A532URR7</accession>
<evidence type="ECO:0000313" key="9">
    <source>
        <dbReference type="Proteomes" id="UP000319619"/>
    </source>
</evidence>
<gene>
    <name evidence="5" type="primary">recX</name>
    <name evidence="8" type="ORF">CEE37_13680</name>
</gene>
<evidence type="ECO:0000256" key="4">
    <source>
        <dbReference type="ARBA" id="ARBA00022490"/>
    </source>
</evidence>
<keyword evidence="4 5" id="KW-0963">Cytoplasm</keyword>
<dbReference type="PANTHER" id="PTHR33602:SF1">
    <property type="entry name" value="REGULATORY PROTEIN RECX FAMILY PROTEIN"/>
    <property type="match status" value="1"/>
</dbReference>
<dbReference type="InterPro" id="IPR003783">
    <property type="entry name" value="Regulatory_RecX"/>
</dbReference>
<feature type="domain" description="RecX first three-helical" evidence="7">
    <location>
        <begin position="16"/>
        <end position="54"/>
    </location>
</feature>
<evidence type="ECO:0000256" key="3">
    <source>
        <dbReference type="ARBA" id="ARBA00018111"/>
    </source>
</evidence>
<protein>
    <recommendedName>
        <fullName evidence="3 5">Regulatory protein RecX</fullName>
    </recommendedName>
</protein>
<evidence type="ECO:0000313" key="8">
    <source>
        <dbReference type="EMBL" id="TKJ37562.1"/>
    </source>
</evidence>
<dbReference type="GO" id="GO:0006282">
    <property type="term" value="P:regulation of DNA repair"/>
    <property type="evidence" value="ECO:0007669"/>
    <property type="project" value="UniProtKB-UniRule"/>
</dbReference>
<reference evidence="8 9" key="1">
    <citation type="submission" date="2017-06" db="EMBL/GenBank/DDBJ databases">
        <title>Novel microbial phyla capable of carbon fixation and sulfur reduction in deep-sea sediments.</title>
        <authorList>
            <person name="Huang J."/>
            <person name="Baker B."/>
            <person name="Wang Y."/>
        </authorList>
    </citation>
    <scope>NUCLEOTIDE SEQUENCE [LARGE SCALE GENOMIC DNA]</scope>
    <source>
        <strain evidence="8">B3_LCP</strain>
    </source>
</reference>
<dbReference type="InterPro" id="IPR036388">
    <property type="entry name" value="WH-like_DNA-bd_sf"/>
</dbReference>
<comment type="subcellular location">
    <subcellularLocation>
        <location evidence="1 5">Cytoplasm</location>
    </subcellularLocation>
</comment>
<dbReference type="Gene3D" id="1.10.10.10">
    <property type="entry name" value="Winged helix-like DNA-binding domain superfamily/Winged helix DNA-binding domain"/>
    <property type="match status" value="2"/>
</dbReference>
<dbReference type="PANTHER" id="PTHR33602">
    <property type="entry name" value="REGULATORY PROTEIN RECX FAMILY PROTEIN"/>
    <property type="match status" value="1"/>
</dbReference>
<evidence type="ECO:0000256" key="2">
    <source>
        <dbReference type="ARBA" id="ARBA00009695"/>
    </source>
</evidence>
<comment type="function">
    <text evidence="5">Modulates RecA activity.</text>
</comment>
<proteinExistence type="inferred from homology"/>
<organism evidence="8 9">
    <name type="scientific">candidate division LCP-89 bacterium B3_LCP</name>
    <dbReference type="NCBI Taxonomy" id="2012998"/>
    <lineage>
        <taxon>Bacteria</taxon>
        <taxon>Pseudomonadati</taxon>
        <taxon>Bacteria division LCP-89</taxon>
    </lineage>
</organism>
<dbReference type="AlphaFoldDB" id="A0A532URR7"/>
<dbReference type="Pfam" id="PF21982">
    <property type="entry name" value="RecX_HTH1"/>
    <property type="match status" value="1"/>
</dbReference>
<evidence type="ECO:0000256" key="6">
    <source>
        <dbReference type="SAM" id="MobiDB-lite"/>
    </source>
</evidence>
<feature type="region of interest" description="Disordered" evidence="6">
    <location>
        <begin position="1"/>
        <end position="20"/>
    </location>
</feature>
<dbReference type="EMBL" id="NJBN01000012">
    <property type="protein sequence ID" value="TKJ37562.1"/>
    <property type="molecule type" value="Genomic_DNA"/>
</dbReference>
<comment type="similarity">
    <text evidence="2 5">Belongs to the RecX family.</text>
</comment>
<evidence type="ECO:0000256" key="5">
    <source>
        <dbReference type="HAMAP-Rule" id="MF_01114"/>
    </source>
</evidence>
<dbReference type="InterPro" id="IPR053926">
    <property type="entry name" value="RecX_HTH_1st"/>
</dbReference>
<evidence type="ECO:0000256" key="1">
    <source>
        <dbReference type="ARBA" id="ARBA00004496"/>
    </source>
</evidence>
<comment type="caution">
    <text evidence="8">The sequence shown here is derived from an EMBL/GenBank/DDBJ whole genome shotgun (WGS) entry which is preliminary data.</text>
</comment>
<evidence type="ECO:0000259" key="7">
    <source>
        <dbReference type="Pfam" id="PF21982"/>
    </source>
</evidence>
<dbReference type="Proteomes" id="UP000319619">
    <property type="component" value="Unassembled WGS sequence"/>
</dbReference>
<name>A0A532URR7_UNCL8</name>